<evidence type="ECO:0000256" key="1">
    <source>
        <dbReference type="ARBA" id="ARBA00023172"/>
    </source>
</evidence>
<dbReference type="GO" id="GO:0003676">
    <property type="term" value="F:nucleic acid binding"/>
    <property type="evidence" value="ECO:0007669"/>
    <property type="project" value="InterPro"/>
</dbReference>
<dbReference type="PANTHER" id="PTHR10948:SF23">
    <property type="entry name" value="TRANSPOSASE INSI FOR INSERTION SEQUENCE ELEMENT IS30A-RELATED"/>
    <property type="match status" value="1"/>
</dbReference>
<dbReference type="GO" id="GO:0006310">
    <property type="term" value="P:DNA recombination"/>
    <property type="evidence" value="ECO:0007669"/>
    <property type="project" value="UniProtKB-KW"/>
</dbReference>
<sequence>MLKSSGGYVPPPRRRRPGTLTAAEREEISRGLGQNKSMRAIAAEIGRPASTVSREIARNKGRRKYRAVDAEDRAWRRARRPKVCLLARRPLLRGFVADRLGEDWSPEQIAGHLAKHFEPGSGMRVSHETIYKSLFVQTRGVLAKTLQKHLRSGRPIRRNVHNTTTGQWRSQITDAVSIRERPAEVADRAVPGHWEGDLLLGRGTTQIATVVERTTRFTVLVALQGRDMDTVTWALSQQMCRLPEQLRRTLTWDRGMELARHKIVTARTGLEVYFADPASPWQRGTNENTNRLLRQYFPKGTSLGDVTQAQLDEIAHRLNTRPRKTLDFDTPADRFEALLR</sequence>
<gene>
    <name evidence="4" type="ORF">HDA37_005838</name>
</gene>
<evidence type="ECO:0000313" key="4">
    <source>
        <dbReference type="EMBL" id="NYG05484.1"/>
    </source>
</evidence>
<dbReference type="GO" id="GO:0015074">
    <property type="term" value="P:DNA integration"/>
    <property type="evidence" value="ECO:0007669"/>
    <property type="project" value="InterPro"/>
</dbReference>
<dbReference type="PROSITE" id="PS50994">
    <property type="entry name" value="INTEGRASE"/>
    <property type="match status" value="1"/>
</dbReference>
<dbReference type="InterPro" id="IPR025246">
    <property type="entry name" value="IS30-like_HTH"/>
</dbReference>
<evidence type="ECO:0000313" key="5">
    <source>
        <dbReference type="Proteomes" id="UP000549695"/>
    </source>
</evidence>
<dbReference type="InterPro" id="IPR036397">
    <property type="entry name" value="RNaseH_sf"/>
</dbReference>
<evidence type="ECO:0000259" key="3">
    <source>
        <dbReference type="PROSITE" id="PS50994"/>
    </source>
</evidence>
<feature type="domain" description="Integrase catalytic" evidence="3">
    <location>
        <begin position="178"/>
        <end position="339"/>
    </location>
</feature>
<evidence type="ECO:0000256" key="2">
    <source>
        <dbReference type="SAM" id="MobiDB-lite"/>
    </source>
</evidence>
<proteinExistence type="predicted"/>
<keyword evidence="1" id="KW-0233">DNA recombination</keyword>
<comment type="caution">
    <text evidence="4">The sequence shown here is derived from an EMBL/GenBank/DDBJ whole genome shotgun (WGS) entry which is preliminary data.</text>
</comment>
<dbReference type="InterPro" id="IPR012337">
    <property type="entry name" value="RNaseH-like_sf"/>
</dbReference>
<dbReference type="InterPro" id="IPR053392">
    <property type="entry name" value="Transposase_IS30-like"/>
</dbReference>
<dbReference type="AlphaFoldDB" id="A0A852WFL9"/>
<reference evidence="4 5" key="1">
    <citation type="submission" date="2020-07" db="EMBL/GenBank/DDBJ databases">
        <title>Sequencing the genomes of 1000 actinobacteria strains.</title>
        <authorList>
            <person name="Klenk H.-P."/>
        </authorList>
    </citation>
    <scope>NUCLEOTIDE SEQUENCE [LARGE SCALE GENOMIC DNA]</scope>
    <source>
        <strain evidence="4 5">DSM 44749</strain>
    </source>
</reference>
<dbReference type="InterPro" id="IPR051917">
    <property type="entry name" value="Transposase-Integrase"/>
</dbReference>
<feature type="region of interest" description="Disordered" evidence="2">
    <location>
        <begin position="1"/>
        <end position="33"/>
    </location>
</feature>
<dbReference type="GO" id="GO:0005829">
    <property type="term" value="C:cytosol"/>
    <property type="evidence" value="ECO:0007669"/>
    <property type="project" value="TreeGrafter"/>
</dbReference>
<dbReference type="Pfam" id="PF00665">
    <property type="entry name" value="rve"/>
    <property type="match status" value="1"/>
</dbReference>
<organism evidence="4 5">
    <name type="scientific">Pseudonocardia alni</name>
    <name type="common">Amycolata alni</name>
    <dbReference type="NCBI Taxonomy" id="33907"/>
    <lineage>
        <taxon>Bacteria</taxon>
        <taxon>Bacillati</taxon>
        <taxon>Actinomycetota</taxon>
        <taxon>Actinomycetes</taxon>
        <taxon>Pseudonocardiales</taxon>
        <taxon>Pseudonocardiaceae</taxon>
        <taxon>Pseudonocardia</taxon>
    </lineage>
</organism>
<dbReference type="PANTHER" id="PTHR10948">
    <property type="entry name" value="TRANSPOSASE"/>
    <property type="match status" value="1"/>
</dbReference>
<name>A0A852WFL9_PSEA5</name>
<dbReference type="SUPFAM" id="SSF53098">
    <property type="entry name" value="Ribonuclease H-like"/>
    <property type="match status" value="1"/>
</dbReference>
<dbReference type="NCBIfam" id="NF033563">
    <property type="entry name" value="transpos_IS30"/>
    <property type="match status" value="1"/>
</dbReference>
<keyword evidence="5" id="KW-1185">Reference proteome</keyword>
<dbReference type="EMBL" id="JACCCZ010000002">
    <property type="protein sequence ID" value="NYG05484.1"/>
    <property type="molecule type" value="Genomic_DNA"/>
</dbReference>
<dbReference type="Proteomes" id="UP000549695">
    <property type="component" value="Unassembled WGS sequence"/>
</dbReference>
<accession>A0A852WFL9</accession>
<dbReference type="InterPro" id="IPR001584">
    <property type="entry name" value="Integrase_cat-core"/>
</dbReference>
<dbReference type="Gene3D" id="3.30.420.10">
    <property type="entry name" value="Ribonuclease H-like superfamily/Ribonuclease H"/>
    <property type="match status" value="1"/>
</dbReference>
<dbReference type="GO" id="GO:0032196">
    <property type="term" value="P:transposition"/>
    <property type="evidence" value="ECO:0007669"/>
    <property type="project" value="TreeGrafter"/>
</dbReference>
<protein>
    <submittedName>
        <fullName evidence="4">IS30 family transposase</fullName>
    </submittedName>
</protein>
<dbReference type="GO" id="GO:0004803">
    <property type="term" value="F:transposase activity"/>
    <property type="evidence" value="ECO:0007669"/>
    <property type="project" value="TreeGrafter"/>
</dbReference>
<dbReference type="Pfam" id="PF13936">
    <property type="entry name" value="HTH_38"/>
    <property type="match status" value="1"/>
</dbReference>